<proteinExistence type="predicted"/>
<gene>
    <name evidence="2" type="ORF">METZ01_LOCUS421025</name>
</gene>
<feature type="domain" description="VTC" evidence="1">
    <location>
        <begin position="13"/>
        <end position="127"/>
    </location>
</feature>
<feature type="non-terminal residue" evidence="2">
    <location>
        <position position="144"/>
    </location>
</feature>
<dbReference type="Gene3D" id="3.20.100.30">
    <property type="entry name" value="VTC, catalytic tunnel domain"/>
    <property type="match status" value="1"/>
</dbReference>
<accession>A0A382XCV4</accession>
<dbReference type="GO" id="GO:0006799">
    <property type="term" value="P:polyphosphate biosynthetic process"/>
    <property type="evidence" value="ECO:0007669"/>
    <property type="project" value="UniProtKB-ARBA"/>
</dbReference>
<name>A0A382XCV4_9ZZZZ</name>
<dbReference type="InterPro" id="IPR018966">
    <property type="entry name" value="VTC_domain"/>
</dbReference>
<evidence type="ECO:0000313" key="2">
    <source>
        <dbReference type="EMBL" id="SVD68171.1"/>
    </source>
</evidence>
<protein>
    <recommendedName>
        <fullName evidence="1">VTC domain-containing protein</fullName>
    </recommendedName>
</protein>
<dbReference type="Pfam" id="PF09359">
    <property type="entry name" value="VTC"/>
    <property type="match status" value="1"/>
</dbReference>
<organism evidence="2">
    <name type="scientific">marine metagenome</name>
    <dbReference type="NCBI Taxonomy" id="408172"/>
    <lineage>
        <taxon>unclassified sequences</taxon>
        <taxon>metagenomes</taxon>
        <taxon>ecological metagenomes</taxon>
    </lineage>
</organism>
<sequence length="144" mass="17264">MLYISTKLDNEDFRYERKFLISDKDISKDKIKMLIRIHPACFSELYSFRYVNNLYFDTHDYKNFHDNIEGVSDRQKVRIRWYENFFGTVSNPILEIKFKKSAAGTKKSFLLNPFTIDSKFNLKELNNIIYCSEISENIKELMKS</sequence>
<dbReference type="EMBL" id="UINC01166298">
    <property type="protein sequence ID" value="SVD68171.1"/>
    <property type="molecule type" value="Genomic_DNA"/>
</dbReference>
<reference evidence="2" key="1">
    <citation type="submission" date="2018-05" db="EMBL/GenBank/DDBJ databases">
        <authorList>
            <person name="Lanie J.A."/>
            <person name="Ng W.-L."/>
            <person name="Kazmierczak K.M."/>
            <person name="Andrzejewski T.M."/>
            <person name="Davidsen T.M."/>
            <person name="Wayne K.J."/>
            <person name="Tettelin H."/>
            <person name="Glass J.I."/>
            <person name="Rusch D."/>
            <person name="Podicherti R."/>
            <person name="Tsui H.-C.T."/>
            <person name="Winkler M.E."/>
        </authorList>
    </citation>
    <scope>NUCLEOTIDE SEQUENCE</scope>
</reference>
<evidence type="ECO:0000259" key="1">
    <source>
        <dbReference type="Pfam" id="PF09359"/>
    </source>
</evidence>
<dbReference type="InterPro" id="IPR042267">
    <property type="entry name" value="VTC_sf"/>
</dbReference>
<dbReference type="AlphaFoldDB" id="A0A382XCV4"/>